<comment type="caution">
    <text evidence="2">The sequence shown here is derived from an EMBL/GenBank/DDBJ whole genome shotgun (WGS) entry which is preliminary data.</text>
</comment>
<evidence type="ECO:0000313" key="3">
    <source>
        <dbReference type="Proteomes" id="UP000606974"/>
    </source>
</evidence>
<name>A0A8H7AS10_9EURO</name>
<organism evidence="2 3">
    <name type="scientific">Endocarpon pusillum</name>
    <dbReference type="NCBI Taxonomy" id="364733"/>
    <lineage>
        <taxon>Eukaryota</taxon>
        <taxon>Fungi</taxon>
        <taxon>Dikarya</taxon>
        <taxon>Ascomycota</taxon>
        <taxon>Pezizomycotina</taxon>
        <taxon>Eurotiomycetes</taxon>
        <taxon>Chaetothyriomycetidae</taxon>
        <taxon>Verrucariales</taxon>
        <taxon>Verrucariaceae</taxon>
        <taxon>Endocarpon</taxon>
    </lineage>
</organism>
<dbReference type="AlphaFoldDB" id="A0A8H7AS10"/>
<sequence length="70" mass="7679">MAIYASRAAEDGSGDTATELQPMPNAVVKEPPAEAQTVPTLNVQEKVPLPLVPSRRRKASKFYSPLSWHF</sequence>
<gene>
    <name evidence="2" type="ORF">GJ744_009720</name>
</gene>
<proteinExistence type="predicted"/>
<evidence type="ECO:0000313" key="2">
    <source>
        <dbReference type="EMBL" id="KAF7513299.1"/>
    </source>
</evidence>
<dbReference type="EMBL" id="JAACFV010000006">
    <property type="protein sequence ID" value="KAF7513299.1"/>
    <property type="molecule type" value="Genomic_DNA"/>
</dbReference>
<dbReference type="Proteomes" id="UP000606974">
    <property type="component" value="Unassembled WGS sequence"/>
</dbReference>
<evidence type="ECO:0000256" key="1">
    <source>
        <dbReference type="SAM" id="MobiDB-lite"/>
    </source>
</evidence>
<keyword evidence="3" id="KW-1185">Reference proteome</keyword>
<protein>
    <submittedName>
        <fullName evidence="2">Uncharacterized protein</fullName>
    </submittedName>
</protein>
<reference evidence="2" key="1">
    <citation type="submission" date="2020-02" db="EMBL/GenBank/DDBJ databases">
        <authorList>
            <person name="Palmer J.M."/>
        </authorList>
    </citation>
    <scope>NUCLEOTIDE SEQUENCE</scope>
    <source>
        <strain evidence="2">EPUS1.4</strain>
        <tissue evidence="2">Thallus</tissue>
    </source>
</reference>
<accession>A0A8H7AS10</accession>
<feature type="region of interest" description="Disordered" evidence="1">
    <location>
        <begin position="1"/>
        <end position="36"/>
    </location>
</feature>